<reference evidence="2 3" key="1">
    <citation type="submission" date="2017-10" db="EMBL/GenBank/DDBJ databases">
        <title>Genome sequence of Caulobacter mirabilis FWC38.</title>
        <authorList>
            <person name="Fiebig A."/>
            <person name="Crosson S."/>
        </authorList>
    </citation>
    <scope>NUCLEOTIDE SEQUENCE [LARGE SCALE GENOMIC DNA]</scope>
    <source>
        <strain evidence="2 3">FWC 38</strain>
    </source>
</reference>
<gene>
    <name evidence="2" type="ORF">CSW64_05205</name>
</gene>
<evidence type="ECO:0000313" key="2">
    <source>
        <dbReference type="EMBL" id="ATQ41852.1"/>
    </source>
</evidence>
<keyword evidence="3" id="KW-1185">Reference proteome</keyword>
<name>A0A2D2AV02_9CAUL</name>
<feature type="transmembrane region" description="Helical" evidence="1">
    <location>
        <begin position="32"/>
        <end position="56"/>
    </location>
</feature>
<dbReference type="RefSeq" id="WP_099621109.1">
    <property type="nucleotide sequence ID" value="NZ_CP024201.1"/>
</dbReference>
<organism evidence="2 3">
    <name type="scientific">Caulobacter mirabilis</name>
    <dbReference type="NCBI Taxonomy" id="69666"/>
    <lineage>
        <taxon>Bacteria</taxon>
        <taxon>Pseudomonadati</taxon>
        <taxon>Pseudomonadota</taxon>
        <taxon>Alphaproteobacteria</taxon>
        <taxon>Caulobacterales</taxon>
        <taxon>Caulobacteraceae</taxon>
        <taxon>Caulobacter</taxon>
    </lineage>
</organism>
<keyword evidence="1" id="KW-0812">Transmembrane</keyword>
<keyword evidence="1" id="KW-1133">Transmembrane helix</keyword>
<dbReference type="AlphaFoldDB" id="A0A2D2AV02"/>
<dbReference type="OrthoDB" id="7210529at2"/>
<evidence type="ECO:0000313" key="3">
    <source>
        <dbReference type="Proteomes" id="UP000228945"/>
    </source>
</evidence>
<proteinExistence type="predicted"/>
<dbReference type="KEGG" id="cmb:CSW64_05205"/>
<dbReference type="InterPro" id="IPR025557">
    <property type="entry name" value="DUF4282"/>
</dbReference>
<dbReference type="EMBL" id="CP024201">
    <property type="protein sequence ID" value="ATQ41852.1"/>
    <property type="molecule type" value="Genomic_DNA"/>
</dbReference>
<feature type="transmembrane region" description="Helical" evidence="1">
    <location>
        <begin position="62"/>
        <end position="86"/>
    </location>
</feature>
<accession>A0A2D2AV02</accession>
<dbReference type="Pfam" id="PF14110">
    <property type="entry name" value="DUF4282"/>
    <property type="match status" value="1"/>
</dbReference>
<keyword evidence="1" id="KW-0472">Membrane</keyword>
<evidence type="ECO:0000256" key="1">
    <source>
        <dbReference type="SAM" id="Phobius"/>
    </source>
</evidence>
<sequence length="129" mass="13763">MAPKSRKRGSGGGILWDLLTFDRLISGPLIHLIYWSGLGVIVLGAFGAIGAAVGVVLSDDDIVGKLLALPVSIAGVLVCVALVLLWRSFCEFYVAIFRISEDLRAMRQAGETDLSRAAPTAPPPQRFNV</sequence>
<dbReference type="Proteomes" id="UP000228945">
    <property type="component" value="Chromosome"/>
</dbReference>
<protein>
    <recommendedName>
        <fullName evidence="4">DUF4282 domain-containing protein</fullName>
    </recommendedName>
</protein>
<evidence type="ECO:0008006" key="4">
    <source>
        <dbReference type="Google" id="ProtNLM"/>
    </source>
</evidence>